<keyword evidence="2" id="KW-1185">Reference proteome</keyword>
<reference evidence="1 2" key="1">
    <citation type="submission" date="2021-01" db="EMBL/GenBank/DDBJ databases">
        <title>Whole genome shotgun sequence of Planotetraspora phitsanulokensis NBRC 104273.</title>
        <authorList>
            <person name="Komaki H."/>
            <person name="Tamura T."/>
        </authorList>
    </citation>
    <scope>NUCLEOTIDE SEQUENCE [LARGE SCALE GENOMIC DNA]</scope>
    <source>
        <strain evidence="1 2">NBRC 104273</strain>
    </source>
</reference>
<name>A0A8J3XGY7_9ACTN</name>
<accession>A0A8J3XGY7</accession>
<proteinExistence type="predicted"/>
<evidence type="ECO:0000313" key="1">
    <source>
        <dbReference type="EMBL" id="GII40639.1"/>
    </source>
</evidence>
<gene>
    <name evidence="1" type="ORF">Pph01_56420</name>
</gene>
<dbReference type="Proteomes" id="UP000622547">
    <property type="component" value="Unassembled WGS sequence"/>
</dbReference>
<dbReference type="AlphaFoldDB" id="A0A8J3XGY7"/>
<sequence>MPEFLGFLRALEGESCGPWAVKVIAGAVKVVADHAGEIRDLRRVRVYYAALATREMWHGQPHAVHGVRLRPAPRT</sequence>
<protein>
    <submittedName>
        <fullName evidence="1">Uncharacterized protein</fullName>
    </submittedName>
</protein>
<dbReference type="EMBL" id="BOOP01000027">
    <property type="protein sequence ID" value="GII40639.1"/>
    <property type="molecule type" value="Genomic_DNA"/>
</dbReference>
<comment type="caution">
    <text evidence="1">The sequence shown here is derived from an EMBL/GenBank/DDBJ whole genome shotgun (WGS) entry which is preliminary data.</text>
</comment>
<dbReference type="RefSeq" id="WP_204076153.1">
    <property type="nucleotide sequence ID" value="NZ_BAABHI010000006.1"/>
</dbReference>
<evidence type="ECO:0000313" key="2">
    <source>
        <dbReference type="Proteomes" id="UP000622547"/>
    </source>
</evidence>
<organism evidence="1 2">
    <name type="scientific">Planotetraspora phitsanulokensis</name>
    <dbReference type="NCBI Taxonomy" id="575192"/>
    <lineage>
        <taxon>Bacteria</taxon>
        <taxon>Bacillati</taxon>
        <taxon>Actinomycetota</taxon>
        <taxon>Actinomycetes</taxon>
        <taxon>Streptosporangiales</taxon>
        <taxon>Streptosporangiaceae</taxon>
        <taxon>Planotetraspora</taxon>
    </lineage>
</organism>